<organism evidence="2 3">
    <name type="scientific">Mycolicibacterium tokaiense</name>
    <dbReference type="NCBI Taxonomy" id="39695"/>
    <lineage>
        <taxon>Bacteria</taxon>
        <taxon>Bacillati</taxon>
        <taxon>Actinomycetota</taxon>
        <taxon>Actinomycetes</taxon>
        <taxon>Mycobacteriales</taxon>
        <taxon>Mycobacteriaceae</taxon>
        <taxon>Mycolicibacterium</taxon>
    </lineage>
</organism>
<dbReference type="AlphaFoldDB" id="A0A378TR68"/>
<gene>
    <name evidence="2" type="ORF">NCTC10821_05932</name>
</gene>
<evidence type="ECO:0000313" key="3">
    <source>
        <dbReference type="Proteomes" id="UP000254978"/>
    </source>
</evidence>
<dbReference type="EMBL" id="UGQT01000001">
    <property type="protein sequence ID" value="STZ62363.1"/>
    <property type="molecule type" value="Genomic_DNA"/>
</dbReference>
<dbReference type="OrthoDB" id="4737921at2"/>
<evidence type="ECO:0000256" key="1">
    <source>
        <dbReference type="SAM" id="Phobius"/>
    </source>
</evidence>
<feature type="transmembrane region" description="Helical" evidence="1">
    <location>
        <begin position="48"/>
        <end position="67"/>
    </location>
</feature>
<keyword evidence="1" id="KW-0472">Membrane</keyword>
<accession>A0A378TR68</accession>
<sequence length="157" mass="17009">MRHTRQPSDRTRVFARILGSYLVVMAIAAVARANQMQMLMSDFTASSAWFWVTGAFVVLIGLTVVATHTEWRGVAAGVVSALGWLMTAKGVMLLVFPQQAVAMAEGLLGRDGWWQASMVVMALIGIYLSYVGWSPAAAGTKPLPQQGPHRPDIRHAA</sequence>
<reference evidence="2 3" key="1">
    <citation type="submission" date="2018-06" db="EMBL/GenBank/DDBJ databases">
        <authorList>
            <consortium name="Pathogen Informatics"/>
            <person name="Doyle S."/>
        </authorList>
    </citation>
    <scope>NUCLEOTIDE SEQUENCE [LARGE SCALE GENOMIC DNA]</scope>
    <source>
        <strain evidence="2 3">NCTC10821</strain>
    </source>
</reference>
<protein>
    <submittedName>
        <fullName evidence="2">Membrane protein</fullName>
    </submittedName>
</protein>
<evidence type="ECO:0000313" key="2">
    <source>
        <dbReference type="EMBL" id="STZ62363.1"/>
    </source>
</evidence>
<name>A0A378TR68_9MYCO</name>
<feature type="transmembrane region" description="Helical" evidence="1">
    <location>
        <begin position="12"/>
        <end position="33"/>
    </location>
</feature>
<feature type="transmembrane region" description="Helical" evidence="1">
    <location>
        <begin position="74"/>
        <end position="96"/>
    </location>
</feature>
<keyword evidence="1" id="KW-0812">Transmembrane</keyword>
<feature type="transmembrane region" description="Helical" evidence="1">
    <location>
        <begin position="116"/>
        <end position="133"/>
    </location>
</feature>
<proteinExistence type="predicted"/>
<dbReference type="RefSeq" id="WP_115281079.1">
    <property type="nucleotide sequence ID" value="NZ_AP022600.1"/>
</dbReference>
<dbReference type="Proteomes" id="UP000254978">
    <property type="component" value="Unassembled WGS sequence"/>
</dbReference>
<keyword evidence="3" id="KW-1185">Reference proteome</keyword>
<keyword evidence="1" id="KW-1133">Transmembrane helix</keyword>